<evidence type="ECO:0000256" key="3">
    <source>
        <dbReference type="ARBA" id="ARBA00022989"/>
    </source>
</evidence>
<name>A0A1G1W6U0_9BACT</name>
<comment type="caution">
    <text evidence="8">The sequence shown here is derived from an EMBL/GenBank/DDBJ whole genome shotgun (WGS) entry which is preliminary data.</text>
</comment>
<dbReference type="GO" id="GO:0071555">
    <property type="term" value="P:cell wall organization"/>
    <property type="evidence" value="ECO:0007669"/>
    <property type="project" value="UniProtKB-KW"/>
</dbReference>
<evidence type="ECO:0000256" key="6">
    <source>
        <dbReference type="ARBA" id="ARBA00023316"/>
    </source>
</evidence>
<comment type="function">
    <text evidence="7">Functions as a peptidoglycan terminase that cleaves nascent peptidoglycan strands endolytically to terminate their elongation.</text>
</comment>
<organism evidence="8 9">
    <name type="scientific">Candidatus Woykebacteria bacterium RBG_13_40_7b</name>
    <dbReference type="NCBI Taxonomy" id="1802594"/>
    <lineage>
        <taxon>Bacteria</taxon>
        <taxon>Candidatus Woykeibacteriota</taxon>
    </lineage>
</organism>
<keyword evidence="1 7" id="KW-1003">Cell membrane</keyword>
<keyword evidence="5 7" id="KW-0456">Lyase</keyword>
<keyword evidence="4 7" id="KW-0472">Membrane</keyword>
<evidence type="ECO:0000256" key="5">
    <source>
        <dbReference type="ARBA" id="ARBA00023239"/>
    </source>
</evidence>
<dbReference type="PANTHER" id="PTHR30518:SF2">
    <property type="entry name" value="ENDOLYTIC MUREIN TRANSGLYCOSYLASE"/>
    <property type="match status" value="1"/>
</dbReference>
<dbReference type="EC" id="4.2.2.29" evidence="7"/>
<keyword evidence="2 7" id="KW-0812">Transmembrane</keyword>
<dbReference type="InterPro" id="IPR003770">
    <property type="entry name" value="MLTG-like"/>
</dbReference>
<proteinExistence type="inferred from homology"/>
<dbReference type="GO" id="GO:0009252">
    <property type="term" value="P:peptidoglycan biosynthetic process"/>
    <property type="evidence" value="ECO:0007669"/>
    <property type="project" value="UniProtKB-UniRule"/>
</dbReference>
<dbReference type="PANTHER" id="PTHR30518">
    <property type="entry name" value="ENDOLYTIC MUREIN TRANSGLYCOSYLASE"/>
    <property type="match status" value="1"/>
</dbReference>
<dbReference type="Pfam" id="PF02618">
    <property type="entry name" value="YceG"/>
    <property type="match status" value="1"/>
</dbReference>
<dbReference type="NCBIfam" id="TIGR00247">
    <property type="entry name" value="endolytic transglycosylase MltG"/>
    <property type="match status" value="1"/>
</dbReference>
<keyword evidence="3 7" id="KW-1133">Transmembrane helix</keyword>
<evidence type="ECO:0000256" key="7">
    <source>
        <dbReference type="HAMAP-Rule" id="MF_02065"/>
    </source>
</evidence>
<protein>
    <recommendedName>
        <fullName evidence="7">Endolytic murein transglycosylase</fullName>
        <ecNumber evidence="7">4.2.2.29</ecNumber>
    </recommendedName>
    <alternativeName>
        <fullName evidence="7">Peptidoglycan lytic transglycosylase</fullName>
    </alternativeName>
    <alternativeName>
        <fullName evidence="7">Peptidoglycan polymerization terminase</fullName>
    </alternativeName>
</protein>
<sequence>MIKLIVRILLPLIFLILIFSGFAYFNFSLSAVGGSQEKNFIVERGQGASEIANNLKEQGLIKDSLVFKILIRLSSIGNQLKAGSYKLSTNYDARKILDVLREGKNEFKLTIVEGLRVEEIAQILEEKLSISKKDFLKVAREGYMFPDTYFFPTRVNAPEVAKAMMENFEEKFSSSLQQKAKESDFSTDEVIILASIIEREGKEEAERKIISGILYKRLEEGIALSTDATIQYALGYQKEEDSWWKKTLIQDDLNLDSPYNTRKYPGLPPAPICNPSLVSLIAALEPQSSEFFFYIHDKEGEAHFARTLEEQEENINRYLL</sequence>
<evidence type="ECO:0000256" key="1">
    <source>
        <dbReference type="ARBA" id="ARBA00022475"/>
    </source>
</evidence>
<dbReference type="HAMAP" id="MF_02065">
    <property type="entry name" value="MltG"/>
    <property type="match status" value="1"/>
</dbReference>
<evidence type="ECO:0000313" key="8">
    <source>
        <dbReference type="EMBL" id="OGY23304.1"/>
    </source>
</evidence>
<evidence type="ECO:0000256" key="4">
    <source>
        <dbReference type="ARBA" id="ARBA00023136"/>
    </source>
</evidence>
<reference evidence="8 9" key="1">
    <citation type="journal article" date="2016" name="Nat. Commun.">
        <title>Thousands of microbial genomes shed light on interconnected biogeochemical processes in an aquifer system.</title>
        <authorList>
            <person name="Anantharaman K."/>
            <person name="Brown C.T."/>
            <person name="Hug L.A."/>
            <person name="Sharon I."/>
            <person name="Castelle C.J."/>
            <person name="Probst A.J."/>
            <person name="Thomas B.C."/>
            <person name="Singh A."/>
            <person name="Wilkins M.J."/>
            <person name="Karaoz U."/>
            <person name="Brodie E.L."/>
            <person name="Williams K.H."/>
            <person name="Hubbard S.S."/>
            <person name="Banfield J.F."/>
        </authorList>
    </citation>
    <scope>NUCLEOTIDE SEQUENCE [LARGE SCALE GENOMIC DNA]</scope>
</reference>
<dbReference type="GO" id="GO:0005886">
    <property type="term" value="C:plasma membrane"/>
    <property type="evidence" value="ECO:0007669"/>
    <property type="project" value="UniProtKB-UniRule"/>
</dbReference>
<evidence type="ECO:0000313" key="9">
    <source>
        <dbReference type="Proteomes" id="UP000177103"/>
    </source>
</evidence>
<dbReference type="Gene3D" id="3.30.1490.480">
    <property type="entry name" value="Endolytic murein transglycosylase"/>
    <property type="match status" value="1"/>
</dbReference>
<comment type="catalytic activity">
    <reaction evidence="7">
        <text>a peptidoglycan chain = a peptidoglycan chain with N-acetyl-1,6-anhydromuramyl-[peptide] at the reducing end + a peptidoglycan chain with N-acetylglucosamine at the non-reducing end.</text>
        <dbReference type="EC" id="4.2.2.29"/>
    </reaction>
</comment>
<dbReference type="GO" id="GO:0008932">
    <property type="term" value="F:lytic endotransglycosylase activity"/>
    <property type="evidence" value="ECO:0007669"/>
    <property type="project" value="UniProtKB-UniRule"/>
</dbReference>
<keyword evidence="6 7" id="KW-0961">Cell wall biogenesis/degradation</keyword>
<accession>A0A1G1W6U0</accession>
<evidence type="ECO:0000256" key="2">
    <source>
        <dbReference type="ARBA" id="ARBA00022692"/>
    </source>
</evidence>
<gene>
    <name evidence="7" type="primary">mltG</name>
    <name evidence="8" type="ORF">A2Y57_04930</name>
</gene>
<dbReference type="AlphaFoldDB" id="A0A1G1W6U0"/>
<comment type="similarity">
    <text evidence="7">Belongs to the transglycosylase MltG family.</text>
</comment>
<dbReference type="EMBL" id="MHCQ01000044">
    <property type="protein sequence ID" value="OGY23304.1"/>
    <property type="molecule type" value="Genomic_DNA"/>
</dbReference>
<feature type="site" description="Important for catalytic activity" evidence="7">
    <location>
        <position position="200"/>
    </location>
</feature>
<dbReference type="Proteomes" id="UP000177103">
    <property type="component" value="Unassembled WGS sequence"/>
</dbReference>
<dbReference type="CDD" id="cd08010">
    <property type="entry name" value="MltG_like"/>
    <property type="match status" value="1"/>
</dbReference>